<sequence>HTVSLHSEPSLLHPEPLLRRLEHRRHNYYNIRDSFGSNFIHAITLVSRNIFLARSGTMSSGTLTPSIPSIRGWDTEQLIQHLQAKFTKFSHSAFNILREQQINGSEFLVLTKEDMVVDGMKHGPAIAFSEYIKELQAEGKRPRKFLSAE</sequence>
<keyword evidence="2" id="KW-1185">Reference proteome</keyword>
<dbReference type="AlphaFoldDB" id="A0A433QCY6"/>
<name>A0A433QCY6_9FUNG</name>
<organism evidence="1 2">
    <name type="scientific">Jimgerdemannia flammicorona</name>
    <dbReference type="NCBI Taxonomy" id="994334"/>
    <lineage>
        <taxon>Eukaryota</taxon>
        <taxon>Fungi</taxon>
        <taxon>Fungi incertae sedis</taxon>
        <taxon>Mucoromycota</taxon>
        <taxon>Mucoromycotina</taxon>
        <taxon>Endogonomycetes</taxon>
        <taxon>Endogonales</taxon>
        <taxon>Endogonaceae</taxon>
        <taxon>Jimgerdemannia</taxon>
    </lineage>
</organism>
<dbReference type="Gene3D" id="1.10.150.50">
    <property type="entry name" value="Transcription Factor, Ets-1"/>
    <property type="match status" value="1"/>
</dbReference>
<evidence type="ECO:0008006" key="3">
    <source>
        <dbReference type="Google" id="ProtNLM"/>
    </source>
</evidence>
<dbReference type="InterPro" id="IPR013761">
    <property type="entry name" value="SAM/pointed_sf"/>
</dbReference>
<feature type="non-terminal residue" evidence="1">
    <location>
        <position position="1"/>
    </location>
</feature>
<accession>A0A433QCY6</accession>
<proteinExistence type="predicted"/>
<protein>
    <recommendedName>
        <fullName evidence="3">SAM domain-containing protein</fullName>
    </recommendedName>
</protein>
<gene>
    <name evidence="1" type="ORF">BC938DRAFT_482974</name>
</gene>
<reference evidence="1 2" key="1">
    <citation type="journal article" date="2018" name="New Phytol.">
        <title>Phylogenomics of Endogonaceae and evolution of mycorrhizas within Mucoromycota.</title>
        <authorList>
            <person name="Chang Y."/>
            <person name="Desiro A."/>
            <person name="Na H."/>
            <person name="Sandor L."/>
            <person name="Lipzen A."/>
            <person name="Clum A."/>
            <person name="Barry K."/>
            <person name="Grigoriev I.V."/>
            <person name="Martin F.M."/>
            <person name="Stajich J.E."/>
            <person name="Smith M.E."/>
            <person name="Bonito G."/>
            <person name="Spatafora J.W."/>
        </authorList>
    </citation>
    <scope>NUCLEOTIDE SEQUENCE [LARGE SCALE GENOMIC DNA]</scope>
    <source>
        <strain evidence="1 2">AD002</strain>
    </source>
</reference>
<dbReference type="Proteomes" id="UP000274822">
    <property type="component" value="Unassembled WGS sequence"/>
</dbReference>
<dbReference type="SUPFAM" id="SSF47769">
    <property type="entry name" value="SAM/Pointed domain"/>
    <property type="match status" value="1"/>
</dbReference>
<evidence type="ECO:0000313" key="1">
    <source>
        <dbReference type="EMBL" id="RUS27627.1"/>
    </source>
</evidence>
<evidence type="ECO:0000313" key="2">
    <source>
        <dbReference type="Proteomes" id="UP000274822"/>
    </source>
</evidence>
<comment type="caution">
    <text evidence="1">The sequence shown here is derived from an EMBL/GenBank/DDBJ whole genome shotgun (WGS) entry which is preliminary data.</text>
</comment>
<dbReference type="EMBL" id="RBNJ01008067">
    <property type="protein sequence ID" value="RUS27627.1"/>
    <property type="molecule type" value="Genomic_DNA"/>
</dbReference>